<keyword evidence="1" id="KW-0812">Transmembrane</keyword>
<dbReference type="GO" id="GO:0016255">
    <property type="term" value="P:attachment of GPI anchor to protein"/>
    <property type="evidence" value="ECO:0007669"/>
    <property type="project" value="EnsemblFungi"/>
</dbReference>
<evidence type="ECO:0000313" key="4">
    <source>
        <dbReference type="Proteomes" id="UP000001996"/>
    </source>
</evidence>
<dbReference type="PANTHER" id="PTHR12959:SF11">
    <property type="entry name" value="GPI TRANSAMIDASE COMPONENT PIG-T"/>
    <property type="match status" value="1"/>
</dbReference>
<feature type="transmembrane region" description="Helical" evidence="1">
    <location>
        <begin position="564"/>
        <end position="587"/>
    </location>
</feature>
<dbReference type="Pfam" id="PF04113">
    <property type="entry name" value="Gpi16"/>
    <property type="match status" value="1"/>
</dbReference>
<dbReference type="Proteomes" id="UP000001996">
    <property type="component" value="Unassembled WGS sequence"/>
</dbReference>
<dbReference type="GeneID" id="5231345"/>
<dbReference type="VEuPathDB" id="FungiDB:LELG_04568"/>
<evidence type="ECO:0000313" key="3">
    <source>
        <dbReference type="EMBL" id="EDK46387.1"/>
    </source>
</evidence>
<evidence type="ECO:0008006" key="5">
    <source>
        <dbReference type="Google" id="ProtNLM"/>
    </source>
</evidence>
<feature type="signal peptide" evidence="2">
    <location>
        <begin position="1"/>
        <end position="21"/>
    </location>
</feature>
<dbReference type="KEGG" id="lel:PVL30_004288"/>
<proteinExistence type="predicted"/>
<dbReference type="InterPro" id="IPR007245">
    <property type="entry name" value="PIG-T"/>
</dbReference>
<protein>
    <recommendedName>
        <fullName evidence="5">GPI transamidase component GPI16</fullName>
    </recommendedName>
</protein>
<feature type="chain" id="PRO_5002681814" description="GPI transamidase component GPI16" evidence="2">
    <location>
        <begin position="22"/>
        <end position="624"/>
    </location>
</feature>
<dbReference type="STRING" id="379508.A5E4M9"/>
<evidence type="ECO:0000256" key="2">
    <source>
        <dbReference type="SAM" id="SignalP"/>
    </source>
</evidence>
<sequence>MWNLAVVVVTFGALFAHCALASELYSELLDLQPLPRNKLLSSFQFNSISQLIEISYINDSTLEKQTSKHSHYSLFSSSLGPVLESTNTRDLSLRFTQGWWDSQSWGKLPFNGSYSGGTGVEVVAIIEASNHISAKRNWQKLTKILSGFFCASLNSIDDSTTTYPNFPTNFSSIDGNTSYRPIAGNKLFLFRAALPSEPVCTENLTPFLKLLPTRGKSGISSLLDGHKVFDSLWHGMSIDVHTKCDETNELCRLELHQTINQVVDVIRSIRKRQEGGIPKPTPGDKLRCDSTKTNNIWQCFPLGEAAEQEWSLETLYGRKIKGPAFQDDKDVTRVSIRVKPTVWNITMHRESADSRISNTLNGDGKGWILETIDLPFLYDFKFQTSNSSIVRPIEQPLLQVARSLTGYSLDKGGLRVAFTNTSKQPVRFIYFESLPWFMRLYMSTMKLSLNKMETKNTAEFIKDFYYRPSADRSRPSHLEMLIEVPALLTLAMTYDFDKSLLLYREYPPDANHGFDVEPAIIIVIKEDWEERESENYRSNERAKKMYEFRTTSLLLTLPTPDFSMPYNVIILTCTVMSLAFGIVFNLITKKTVTEEEFERAAKDTGLGKLKSFIQLKVLRKSKID</sequence>
<name>A5E4M9_LODEL</name>
<dbReference type="InParanoid" id="A5E4M9"/>
<reference evidence="3 4" key="1">
    <citation type="journal article" date="2009" name="Nature">
        <title>Evolution of pathogenicity and sexual reproduction in eight Candida genomes.</title>
        <authorList>
            <person name="Butler G."/>
            <person name="Rasmussen M.D."/>
            <person name="Lin M.F."/>
            <person name="Santos M.A."/>
            <person name="Sakthikumar S."/>
            <person name="Munro C.A."/>
            <person name="Rheinbay E."/>
            <person name="Grabherr M."/>
            <person name="Forche A."/>
            <person name="Reedy J.L."/>
            <person name="Agrafioti I."/>
            <person name="Arnaud M.B."/>
            <person name="Bates S."/>
            <person name="Brown A.J."/>
            <person name="Brunke S."/>
            <person name="Costanzo M.C."/>
            <person name="Fitzpatrick D.A."/>
            <person name="de Groot P.W."/>
            <person name="Harris D."/>
            <person name="Hoyer L.L."/>
            <person name="Hube B."/>
            <person name="Klis F.M."/>
            <person name="Kodira C."/>
            <person name="Lennard N."/>
            <person name="Logue M.E."/>
            <person name="Martin R."/>
            <person name="Neiman A.M."/>
            <person name="Nikolaou E."/>
            <person name="Quail M.A."/>
            <person name="Quinn J."/>
            <person name="Santos M.C."/>
            <person name="Schmitzberger F.F."/>
            <person name="Sherlock G."/>
            <person name="Shah P."/>
            <person name="Silverstein K.A."/>
            <person name="Skrzypek M.S."/>
            <person name="Soll D."/>
            <person name="Staggs R."/>
            <person name="Stansfield I."/>
            <person name="Stumpf M.P."/>
            <person name="Sudbery P.E."/>
            <person name="Srikantha T."/>
            <person name="Zeng Q."/>
            <person name="Berman J."/>
            <person name="Berriman M."/>
            <person name="Heitman J."/>
            <person name="Gow N.A."/>
            <person name="Lorenz M.C."/>
            <person name="Birren B.W."/>
            <person name="Kellis M."/>
            <person name="Cuomo C.A."/>
        </authorList>
    </citation>
    <scope>NUCLEOTIDE SEQUENCE [LARGE SCALE GENOMIC DNA]</scope>
    <source>
        <strain evidence="4">ATCC 11503 / BCRC 21390 / CBS 2605 / JCM 1781 / NBRC 1676 / NRRL YB-4239</strain>
    </source>
</reference>
<keyword evidence="2" id="KW-0732">Signal</keyword>
<gene>
    <name evidence="3" type="ORF">LELG_04568</name>
</gene>
<dbReference type="GO" id="GO:0042765">
    <property type="term" value="C:GPI-anchor transamidase complex"/>
    <property type="evidence" value="ECO:0007669"/>
    <property type="project" value="EnsemblFungi"/>
</dbReference>
<dbReference type="EMBL" id="CH981529">
    <property type="protein sequence ID" value="EDK46387.1"/>
    <property type="molecule type" value="Genomic_DNA"/>
</dbReference>
<keyword evidence="1" id="KW-1133">Transmembrane helix</keyword>
<dbReference type="eggNOG" id="KOG2407">
    <property type="taxonomic scope" value="Eukaryota"/>
</dbReference>
<organism evidence="3 4">
    <name type="scientific">Lodderomyces elongisporus (strain ATCC 11503 / CBS 2605 / JCM 1781 / NBRC 1676 / NRRL YB-4239)</name>
    <name type="common">Yeast</name>
    <name type="synonym">Saccharomyces elongisporus</name>
    <dbReference type="NCBI Taxonomy" id="379508"/>
    <lineage>
        <taxon>Eukaryota</taxon>
        <taxon>Fungi</taxon>
        <taxon>Dikarya</taxon>
        <taxon>Ascomycota</taxon>
        <taxon>Saccharomycotina</taxon>
        <taxon>Pichiomycetes</taxon>
        <taxon>Debaryomycetaceae</taxon>
        <taxon>Candida/Lodderomyces clade</taxon>
        <taxon>Lodderomyces</taxon>
    </lineage>
</organism>
<dbReference type="OMA" id="NHGHYIG"/>
<dbReference type="FunCoup" id="A5E4M9">
    <property type="interactions" value="547"/>
</dbReference>
<evidence type="ECO:0000256" key="1">
    <source>
        <dbReference type="SAM" id="Phobius"/>
    </source>
</evidence>
<keyword evidence="1" id="KW-0472">Membrane</keyword>
<dbReference type="HOGENOM" id="CLU_021459_2_1_1"/>
<keyword evidence="4" id="KW-1185">Reference proteome</keyword>
<dbReference type="PANTHER" id="PTHR12959">
    <property type="entry name" value="GPI TRANSAMIDASE COMPONENT PIG-T-RELATED"/>
    <property type="match status" value="1"/>
</dbReference>
<dbReference type="OrthoDB" id="331263at2759"/>
<accession>A5E4M9</accession>
<dbReference type="AlphaFoldDB" id="A5E4M9"/>